<keyword evidence="2" id="KW-1185">Reference proteome</keyword>
<dbReference type="KEGG" id="ahat:ADCFC_00990"/>
<dbReference type="RefSeq" id="WP_157011821.1">
    <property type="nucleotide sequence ID" value="NZ_AP022829.1"/>
</dbReference>
<evidence type="ECO:0000313" key="1">
    <source>
        <dbReference type="EMBL" id="BCA87480.1"/>
    </source>
</evidence>
<evidence type="ECO:0000313" key="2">
    <source>
        <dbReference type="Proteomes" id="UP000501727"/>
    </source>
</evidence>
<reference evidence="2" key="1">
    <citation type="journal article" date="2020" name="Microbiol. Resour. Announc.">
        <title>Complete Genome Sequence of Adlercreutzia sp. Strain 8CFCBH1, a Potent Producer of Equol, Isolated from Healthy Japanese Feces.</title>
        <authorList>
            <person name="Ogata Y."/>
            <person name="Sakamoto M."/>
            <person name="Ohkuma M."/>
            <person name="Hattori M."/>
            <person name="Suda W."/>
        </authorList>
    </citation>
    <scope>NUCLEOTIDE SEQUENCE [LARGE SCALE GENOMIC DNA]</scope>
    <source>
        <strain evidence="2">8CFCBH1</strain>
    </source>
</reference>
<reference evidence="2" key="2">
    <citation type="submission" date="2020-03" db="EMBL/GenBank/DDBJ databases">
        <title>Complete Genome Sequence of Adlercreutzia sp. strain 8CFCBH1 Producing Equol, Isolated from Healthy Japanese Feces.</title>
        <authorList>
            <person name="Ogata Y."/>
            <person name="Sakamoto M."/>
            <person name="Ohkuma M."/>
            <person name="Hattori M."/>
            <person name="Suda W."/>
        </authorList>
    </citation>
    <scope>NUCLEOTIDE SEQUENCE [LARGE SCALE GENOMIC DNA]</scope>
    <source>
        <strain evidence="2">8CFCBH1</strain>
    </source>
</reference>
<dbReference type="Proteomes" id="UP000501727">
    <property type="component" value="Chromosome"/>
</dbReference>
<accession>A0A6F8SIN7</accession>
<dbReference type="EMBL" id="AP022829">
    <property type="protein sequence ID" value="BCA87480.1"/>
    <property type="molecule type" value="Genomic_DNA"/>
</dbReference>
<name>A0A6F8SIN7_9ACTN</name>
<protein>
    <submittedName>
        <fullName evidence="1">Uncharacterized protein</fullName>
    </submittedName>
</protein>
<proteinExistence type="predicted"/>
<dbReference type="AlphaFoldDB" id="A0A6F8SIN7"/>
<gene>
    <name evidence="1" type="ORF">ADCFC_24300</name>
</gene>
<sequence>MYVDLEALGGTEAYHVGASIKDAGKRAFAVSRIEDPETVAGLLARVASLPAG</sequence>
<organism evidence="1 2">
    <name type="scientific">Adlercreutzia hattorii</name>
    <dbReference type="NCBI Taxonomy" id="2707299"/>
    <lineage>
        <taxon>Bacteria</taxon>
        <taxon>Bacillati</taxon>
        <taxon>Actinomycetota</taxon>
        <taxon>Coriobacteriia</taxon>
        <taxon>Eggerthellales</taxon>
        <taxon>Eggerthellaceae</taxon>
        <taxon>Adlercreutzia</taxon>
    </lineage>
</organism>